<evidence type="ECO:0000256" key="1">
    <source>
        <dbReference type="ARBA" id="ARBA00009820"/>
    </source>
</evidence>
<reference evidence="4 5" key="1">
    <citation type="submission" date="2014-02" db="EMBL/GenBank/DDBJ databases">
        <title>The small core and large imbalanced accessory genome model reveals a collaborative survival strategy of Sorangium cellulosum strains in nature.</title>
        <authorList>
            <person name="Han K."/>
            <person name="Peng R."/>
            <person name="Blom J."/>
            <person name="Li Y.-Z."/>
        </authorList>
    </citation>
    <scope>NUCLEOTIDE SEQUENCE [LARGE SCALE GENOMIC DNA]</scope>
    <source>
        <strain evidence="4 5">So0007-03</strain>
    </source>
</reference>
<dbReference type="AlphaFoldDB" id="A0A150TK56"/>
<dbReference type="Proteomes" id="UP000075502">
    <property type="component" value="Unassembled WGS sequence"/>
</dbReference>
<evidence type="ECO:0000313" key="4">
    <source>
        <dbReference type="EMBL" id="KYG05089.1"/>
    </source>
</evidence>
<proteinExistence type="inferred from homology"/>
<organism evidence="4 5">
    <name type="scientific">Sorangium cellulosum</name>
    <name type="common">Polyangium cellulosum</name>
    <dbReference type="NCBI Taxonomy" id="56"/>
    <lineage>
        <taxon>Bacteria</taxon>
        <taxon>Pseudomonadati</taxon>
        <taxon>Myxococcota</taxon>
        <taxon>Polyangia</taxon>
        <taxon>Polyangiales</taxon>
        <taxon>Polyangiaceae</taxon>
        <taxon>Sorangium</taxon>
    </lineage>
</organism>
<dbReference type="InterPro" id="IPR011659">
    <property type="entry name" value="WD40"/>
</dbReference>
<sequence>MEAPRPPTDAQRPAPEADPPESLEAIVPKRRLWPVFAVLGLAIAAAGALAFRSLTATDPLRILVAIDLDGYWWEGSQPAARLADELGGQLAELGFAPVKGGDPRVMKALEGAEDPKAAAKTLGAGFIIEARVAPEVVEHPVKEGYFELRADAPVTLTFLDKGTSTEGRLRGYAGSTKKDRAMALLANSMASQALDAVIAQLMDHPSVREITEGSDIKLLERLASARRFVKDRAANLDRAAGAYAARAKEVEAEEQGRVAFLSPPAAEDLLVGTAEGGYFVKTADVSVFHSVKSKDLARREALETVEWRPLDRQAVPTTDPGAVEPMWRGYHVYSYPSSQRDGDRVALVEDFFGWAKTITIVDRSGQNKRVRVDPEHRFVDPKLAPGGRFVAVYDRPEAGAEADLMVVDAESGKEVFGLHTENQSLGGFAWLDGTRLLFVYVPDAAEDDVRHLAVVDVSKQPLSIERPFRARPGEDLRNPAASRDGTKIVCVVDGDEPGIAVIDATTWRRKVYPVDGGASWPAFSPDAARVAFETRGAGGTDIAVLALATGEVKRLTVGSGQERAPWFSADGKRVVFEVRYRDPVFPQKRSLSRIASAAVEP</sequence>
<evidence type="ECO:0000313" key="5">
    <source>
        <dbReference type="Proteomes" id="UP000075502"/>
    </source>
</evidence>
<dbReference type="EMBL" id="JEME01002178">
    <property type="protein sequence ID" value="KYG05089.1"/>
    <property type="molecule type" value="Genomic_DNA"/>
</dbReference>
<name>A0A150TK56_SORCE</name>
<feature type="region of interest" description="Disordered" evidence="2">
    <location>
        <begin position="1"/>
        <end position="21"/>
    </location>
</feature>
<dbReference type="Pfam" id="PF07676">
    <property type="entry name" value="PD40"/>
    <property type="match status" value="1"/>
</dbReference>
<keyword evidence="3" id="KW-1133">Transmembrane helix</keyword>
<dbReference type="SUPFAM" id="SSF82171">
    <property type="entry name" value="DPP6 N-terminal domain-like"/>
    <property type="match status" value="1"/>
</dbReference>
<protein>
    <recommendedName>
        <fullName evidence="6">Translocation protein TolB</fullName>
    </recommendedName>
</protein>
<dbReference type="PANTHER" id="PTHR36842">
    <property type="entry name" value="PROTEIN TOLB HOMOLOG"/>
    <property type="match status" value="1"/>
</dbReference>
<keyword evidence="3" id="KW-0812">Transmembrane</keyword>
<comment type="similarity">
    <text evidence="1">Belongs to the TolB family.</text>
</comment>
<evidence type="ECO:0000256" key="2">
    <source>
        <dbReference type="SAM" id="MobiDB-lite"/>
    </source>
</evidence>
<keyword evidence="3" id="KW-0472">Membrane</keyword>
<gene>
    <name evidence="4" type="ORF">BE21_42920</name>
</gene>
<comment type="caution">
    <text evidence="4">The sequence shown here is derived from an EMBL/GenBank/DDBJ whole genome shotgun (WGS) entry which is preliminary data.</text>
</comment>
<feature type="transmembrane region" description="Helical" evidence="3">
    <location>
        <begin position="32"/>
        <end position="51"/>
    </location>
</feature>
<accession>A0A150TK56</accession>
<dbReference type="InterPro" id="IPR011042">
    <property type="entry name" value="6-blade_b-propeller_TolB-like"/>
</dbReference>
<dbReference type="PANTHER" id="PTHR36842:SF1">
    <property type="entry name" value="PROTEIN TOLB"/>
    <property type="match status" value="1"/>
</dbReference>
<dbReference type="Gene3D" id="2.120.10.30">
    <property type="entry name" value="TolB, C-terminal domain"/>
    <property type="match status" value="1"/>
</dbReference>
<evidence type="ECO:0008006" key="6">
    <source>
        <dbReference type="Google" id="ProtNLM"/>
    </source>
</evidence>
<evidence type="ECO:0000256" key="3">
    <source>
        <dbReference type="SAM" id="Phobius"/>
    </source>
</evidence>